<protein>
    <recommendedName>
        <fullName evidence="11">Non-specific serine/threonine protein kinase</fullName>
    </recommendedName>
</protein>
<evidence type="ECO:0000256" key="1">
    <source>
        <dbReference type="ARBA" id="ARBA00022527"/>
    </source>
</evidence>
<dbReference type="AlphaFoldDB" id="A0A7S2PTT5"/>
<dbReference type="GO" id="GO:0005524">
    <property type="term" value="F:ATP binding"/>
    <property type="evidence" value="ECO:0007669"/>
    <property type="project" value="UniProtKB-UniRule"/>
</dbReference>
<evidence type="ECO:0008006" key="11">
    <source>
        <dbReference type="Google" id="ProtNLM"/>
    </source>
</evidence>
<dbReference type="SMART" id="SM00133">
    <property type="entry name" value="S_TK_X"/>
    <property type="match status" value="1"/>
</dbReference>
<dbReference type="InterPro" id="IPR000961">
    <property type="entry name" value="AGC-kinase_C"/>
</dbReference>
<keyword evidence="1" id="KW-0723">Serine/threonine-protein kinase</keyword>
<evidence type="ECO:0000259" key="9">
    <source>
        <dbReference type="PROSITE" id="PS51285"/>
    </source>
</evidence>
<keyword evidence="2" id="KW-0597">Phosphoprotein</keyword>
<sequence length="357" mass="39953">MAMLDDDTSRESSVGRPTLDDFELVRVLGKGSYGKVLLVRHSRGGQGKLYAMKVLKKTDVVQRRQVEHTMAERRVLQNVQYPFIVSLHYAFQTPTKLHLVIDYCPGGELFFHLSRDTRFDEGRGRFYAAEVTLALEYLHRMHVVFRDLKPENVLLDADGHIKLTDFGLSKEGVVDNASAKTMCGTPEYLAPEVVMRRGGGRSADWYSLGALIFEMLTGLPPFYSNVPGKVIAAKRQGVSVEFPEYISHVARSIMVALMQEDPEVRLGGGSRDGEEVRCHEFFAGVDWPALERRQIAPPFLPRLVGNEDVSNFDREFVNLPVNPSFCDRAPTGTREGPARFAGFTYDGDADASDMSVQ</sequence>
<keyword evidence="3" id="KW-0808">Transferase</keyword>
<name>A0A7S2PTT5_9DINO</name>
<organism evidence="10">
    <name type="scientific">Zooxanthella nutricula</name>
    <dbReference type="NCBI Taxonomy" id="1333877"/>
    <lineage>
        <taxon>Eukaryota</taxon>
        <taxon>Sar</taxon>
        <taxon>Alveolata</taxon>
        <taxon>Dinophyceae</taxon>
        <taxon>Peridiniales</taxon>
        <taxon>Peridiniales incertae sedis</taxon>
        <taxon>Zooxanthella</taxon>
    </lineage>
</organism>
<dbReference type="Pfam" id="PF00433">
    <property type="entry name" value="Pkinase_C"/>
    <property type="match status" value="1"/>
</dbReference>
<dbReference type="Gene3D" id="1.10.510.10">
    <property type="entry name" value="Transferase(Phosphotransferase) domain 1"/>
    <property type="match status" value="1"/>
</dbReference>
<evidence type="ECO:0000259" key="8">
    <source>
        <dbReference type="PROSITE" id="PS50011"/>
    </source>
</evidence>
<evidence type="ECO:0000256" key="6">
    <source>
        <dbReference type="ARBA" id="ARBA00022840"/>
    </source>
</evidence>
<dbReference type="PROSITE" id="PS50011">
    <property type="entry name" value="PROTEIN_KINASE_DOM"/>
    <property type="match status" value="1"/>
</dbReference>
<dbReference type="Gene3D" id="3.30.200.20">
    <property type="entry name" value="Phosphorylase Kinase, domain 1"/>
    <property type="match status" value="1"/>
</dbReference>
<dbReference type="GO" id="GO:0004674">
    <property type="term" value="F:protein serine/threonine kinase activity"/>
    <property type="evidence" value="ECO:0007669"/>
    <property type="project" value="UniProtKB-KW"/>
</dbReference>
<dbReference type="Pfam" id="PF00069">
    <property type="entry name" value="Pkinase"/>
    <property type="match status" value="1"/>
</dbReference>
<proteinExistence type="predicted"/>
<keyword evidence="6 7" id="KW-0067">ATP-binding</keyword>
<dbReference type="InterPro" id="IPR000719">
    <property type="entry name" value="Prot_kinase_dom"/>
</dbReference>
<dbReference type="PANTHER" id="PTHR24351">
    <property type="entry name" value="RIBOSOMAL PROTEIN S6 KINASE"/>
    <property type="match status" value="1"/>
</dbReference>
<accession>A0A7S2PTT5</accession>
<dbReference type="PROSITE" id="PS51285">
    <property type="entry name" value="AGC_KINASE_CTER"/>
    <property type="match status" value="1"/>
</dbReference>
<feature type="domain" description="AGC-kinase C-terminal" evidence="9">
    <location>
        <begin position="283"/>
        <end position="355"/>
    </location>
</feature>
<evidence type="ECO:0000256" key="4">
    <source>
        <dbReference type="ARBA" id="ARBA00022741"/>
    </source>
</evidence>
<dbReference type="InterPro" id="IPR011009">
    <property type="entry name" value="Kinase-like_dom_sf"/>
</dbReference>
<gene>
    <name evidence="10" type="ORF">BRAN1462_LOCUS44240</name>
</gene>
<evidence type="ECO:0000256" key="3">
    <source>
        <dbReference type="ARBA" id="ARBA00022679"/>
    </source>
</evidence>
<dbReference type="EMBL" id="HBGW01069384">
    <property type="protein sequence ID" value="CAD9618922.1"/>
    <property type="molecule type" value="Transcribed_RNA"/>
</dbReference>
<evidence type="ECO:0000256" key="5">
    <source>
        <dbReference type="ARBA" id="ARBA00022777"/>
    </source>
</evidence>
<dbReference type="InterPro" id="IPR017892">
    <property type="entry name" value="Pkinase_C"/>
</dbReference>
<evidence type="ECO:0000313" key="10">
    <source>
        <dbReference type="EMBL" id="CAD9618922.1"/>
    </source>
</evidence>
<dbReference type="InterPro" id="IPR017441">
    <property type="entry name" value="Protein_kinase_ATP_BS"/>
</dbReference>
<keyword evidence="5" id="KW-0418">Kinase</keyword>
<dbReference type="FunFam" id="3.30.200.20:FF:000537">
    <property type="entry name" value="Non-specific serine/threonine protein kinase"/>
    <property type="match status" value="1"/>
</dbReference>
<dbReference type="SUPFAM" id="SSF56112">
    <property type="entry name" value="Protein kinase-like (PK-like)"/>
    <property type="match status" value="1"/>
</dbReference>
<feature type="domain" description="Protein kinase" evidence="8">
    <location>
        <begin position="22"/>
        <end position="282"/>
    </location>
</feature>
<dbReference type="PROSITE" id="PS00107">
    <property type="entry name" value="PROTEIN_KINASE_ATP"/>
    <property type="match status" value="1"/>
</dbReference>
<keyword evidence="4 7" id="KW-0547">Nucleotide-binding</keyword>
<evidence type="ECO:0000256" key="7">
    <source>
        <dbReference type="PROSITE-ProRule" id="PRU10141"/>
    </source>
</evidence>
<feature type="binding site" evidence="7">
    <location>
        <position position="53"/>
    </location>
    <ligand>
        <name>ATP</name>
        <dbReference type="ChEBI" id="CHEBI:30616"/>
    </ligand>
</feature>
<reference evidence="10" key="1">
    <citation type="submission" date="2021-01" db="EMBL/GenBank/DDBJ databases">
        <authorList>
            <person name="Corre E."/>
            <person name="Pelletier E."/>
            <person name="Niang G."/>
            <person name="Scheremetjew M."/>
            <person name="Finn R."/>
            <person name="Kale V."/>
            <person name="Holt S."/>
            <person name="Cochrane G."/>
            <person name="Meng A."/>
            <person name="Brown T."/>
            <person name="Cohen L."/>
        </authorList>
    </citation>
    <scope>NUCLEOTIDE SEQUENCE</scope>
    <source>
        <strain evidence="10">RCC3387</strain>
    </source>
</reference>
<evidence type="ECO:0000256" key="2">
    <source>
        <dbReference type="ARBA" id="ARBA00022553"/>
    </source>
</evidence>
<dbReference type="FunFam" id="1.10.510.10:FF:000008">
    <property type="entry name" value="Non-specific serine/threonine protein kinase"/>
    <property type="match status" value="1"/>
</dbReference>
<dbReference type="SMART" id="SM00220">
    <property type="entry name" value="S_TKc"/>
    <property type="match status" value="1"/>
</dbReference>